<dbReference type="KEGG" id="pno:SNOG_09110"/>
<dbReference type="RefSeq" id="XP_001799413.1">
    <property type="nucleotide sequence ID" value="XM_001799361.1"/>
</dbReference>
<dbReference type="AlphaFoldDB" id="A0A7U2F877"/>
<dbReference type="VEuPathDB" id="FungiDB:JI435_091100"/>
<protein>
    <submittedName>
        <fullName evidence="1">Uncharacterized protein</fullName>
    </submittedName>
</protein>
<sequence length="270" mass="30796">MTTQSSAIAPPAPDAVEDTPALVEERRDRLVKYFEDCRIPVEERVWICLHRQIVPWEDDADHPTECNADFPACSSARGEFLGMVESIADIEGCDQRWICLKCKARHVSRMTVNEPWMRHCQKYRTVLESEQCGGSFCPGTRTGGAWYWKCKGICSLKQWDATGDRKNGTLSRSNFNPASRRDCPFLDHPESGCGVTLDGSPVTLDNVATVFLNIHPAYLAKEQWWFFCHCTPEPDWKIKSAGPCKRCGVDRTYAESKAREDGKLWQFYFR</sequence>
<organism evidence="1 2">
    <name type="scientific">Phaeosphaeria nodorum (strain SN15 / ATCC MYA-4574 / FGSC 10173)</name>
    <name type="common">Glume blotch fungus</name>
    <name type="synonym">Parastagonospora nodorum</name>
    <dbReference type="NCBI Taxonomy" id="321614"/>
    <lineage>
        <taxon>Eukaryota</taxon>
        <taxon>Fungi</taxon>
        <taxon>Dikarya</taxon>
        <taxon>Ascomycota</taxon>
        <taxon>Pezizomycotina</taxon>
        <taxon>Dothideomycetes</taxon>
        <taxon>Pleosporomycetidae</taxon>
        <taxon>Pleosporales</taxon>
        <taxon>Pleosporineae</taxon>
        <taxon>Phaeosphaeriaceae</taxon>
        <taxon>Parastagonospora</taxon>
    </lineage>
</organism>
<keyword evidence="2" id="KW-1185">Reference proteome</keyword>
<reference evidence="2" key="1">
    <citation type="journal article" date="2021" name="BMC Genomics">
        <title>Chromosome-level genome assembly and manually-curated proteome of model necrotroph Parastagonospora nodorum Sn15 reveals a genome-wide trove of candidate effector homologs, and redundancy of virulence-related functions within an accessory chromosome.</title>
        <authorList>
            <person name="Bertazzoni S."/>
            <person name="Jones D.A.B."/>
            <person name="Phan H.T."/>
            <person name="Tan K.-C."/>
            <person name="Hane J.K."/>
        </authorList>
    </citation>
    <scope>NUCLEOTIDE SEQUENCE [LARGE SCALE GENOMIC DNA]</scope>
    <source>
        <strain evidence="2">SN15 / ATCC MYA-4574 / FGSC 10173)</strain>
    </source>
</reference>
<dbReference type="EMBL" id="CP069033">
    <property type="protein sequence ID" value="QRD00554.1"/>
    <property type="molecule type" value="Genomic_DNA"/>
</dbReference>
<gene>
    <name evidence="1" type="ORF">JI435_091100</name>
</gene>
<name>A0A7U2F877_PHANO</name>
<evidence type="ECO:0000313" key="1">
    <source>
        <dbReference type="EMBL" id="QRD00554.1"/>
    </source>
</evidence>
<evidence type="ECO:0000313" key="2">
    <source>
        <dbReference type="Proteomes" id="UP000663193"/>
    </source>
</evidence>
<proteinExistence type="predicted"/>
<accession>A0A7U2F877</accession>
<dbReference type="Proteomes" id="UP000663193">
    <property type="component" value="Chromosome 11"/>
</dbReference>